<evidence type="ECO:0000313" key="2">
    <source>
        <dbReference type="Proteomes" id="UP001054945"/>
    </source>
</evidence>
<comment type="caution">
    <text evidence="1">The sequence shown here is derived from an EMBL/GenBank/DDBJ whole genome shotgun (WGS) entry which is preliminary data.</text>
</comment>
<dbReference type="Proteomes" id="UP001054945">
    <property type="component" value="Unassembled WGS sequence"/>
</dbReference>
<evidence type="ECO:0000313" key="1">
    <source>
        <dbReference type="EMBL" id="GIX96877.1"/>
    </source>
</evidence>
<reference evidence="1 2" key="1">
    <citation type="submission" date="2021-06" db="EMBL/GenBank/DDBJ databases">
        <title>Caerostris extrusa draft genome.</title>
        <authorList>
            <person name="Kono N."/>
            <person name="Arakawa K."/>
        </authorList>
    </citation>
    <scope>NUCLEOTIDE SEQUENCE [LARGE SCALE GENOMIC DNA]</scope>
</reference>
<protein>
    <submittedName>
        <fullName evidence="1">Uncharacterized protein</fullName>
    </submittedName>
</protein>
<accession>A0AAV4PHQ4</accession>
<gene>
    <name evidence="1" type="ORF">CEXT_571781</name>
</gene>
<keyword evidence="2" id="KW-1185">Reference proteome</keyword>
<sequence>MPAVFLCAINRLRSKGNVENKAPLFPREGALCAREQAMPELFNCSGFLVPRAIRKRLFSKPPCHVASEAETNRS</sequence>
<dbReference type="AlphaFoldDB" id="A0AAV4PHQ4"/>
<name>A0AAV4PHQ4_CAEEX</name>
<dbReference type="EMBL" id="BPLR01004707">
    <property type="protein sequence ID" value="GIX96877.1"/>
    <property type="molecule type" value="Genomic_DNA"/>
</dbReference>
<organism evidence="1 2">
    <name type="scientific">Caerostris extrusa</name>
    <name type="common">Bark spider</name>
    <name type="synonym">Caerostris bankana</name>
    <dbReference type="NCBI Taxonomy" id="172846"/>
    <lineage>
        <taxon>Eukaryota</taxon>
        <taxon>Metazoa</taxon>
        <taxon>Ecdysozoa</taxon>
        <taxon>Arthropoda</taxon>
        <taxon>Chelicerata</taxon>
        <taxon>Arachnida</taxon>
        <taxon>Araneae</taxon>
        <taxon>Araneomorphae</taxon>
        <taxon>Entelegynae</taxon>
        <taxon>Araneoidea</taxon>
        <taxon>Araneidae</taxon>
        <taxon>Caerostris</taxon>
    </lineage>
</organism>
<proteinExistence type="predicted"/>